<dbReference type="GO" id="GO:0044550">
    <property type="term" value="P:secondary metabolite biosynthetic process"/>
    <property type="evidence" value="ECO:0007669"/>
    <property type="project" value="TreeGrafter"/>
</dbReference>
<dbReference type="InterPro" id="IPR012132">
    <property type="entry name" value="GMC_OxRdtase"/>
</dbReference>
<sequence length="411" mass="44240">MLAGLAFFTVVVAVTYGSLLLKHAQIITHDTDLDFSYDFVIVGGGTSGLTVADRLTENSEISVLVIEYGYLYPNESDILVPGLLNPTPYQFNITSTPQRGLDNATFAVPAAAVVGGGTAINGMFFDRGSAPDYDAWVELGNPGWGWSDLLPYFKKSETFTPASANLAEEFTISWDDTAHGFDGPVKSSYPVFQFQSISRSTLNPFHNTLQAFTQGPDTPPENFISAWHSLGIQTPQDPSSGTAKGVFWGPSSLNPSNETRSDAQTAHYSAVAGSRRNYHLLTGNAVSKINFVGQKATGVGVRLTPIFKVAPSDSDEQWLNREAFEYGYVNAKKEVILAAGAAHTPQILQLSGVGPKGLLHNLEIPVVVDLPGVGQNFQDQPTLYASYNCGLLCTRKNSGSTKYPLADRLSA</sequence>
<gene>
    <name evidence="4" type="ORF">OEA41_009208</name>
</gene>
<feature type="domain" description="Glucose-methanol-choline oxidoreductase N-terminal" evidence="3">
    <location>
        <begin position="340"/>
        <end position="354"/>
    </location>
</feature>
<organism evidence="4 5">
    <name type="scientific">Lepraria neglecta</name>
    <dbReference type="NCBI Taxonomy" id="209136"/>
    <lineage>
        <taxon>Eukaryota</taxon>
        <taxon>Fungi</taxon>
        <taxon>Dikarya</taxon>
        <taxon>Ascomycota</taxon>
        <taxon>Pezizomycotina</taxon>
        <taxon>Lecanoromycetes</taxon>
        <taxon>OSLEUM clade</taxon>
        <taxon>Lecanoromycetidae</taxon>
        <taxon>Lecanorales</taxon>
        <taxon>Lecanorineae</taxon>
        <taxon>Stereocaulaceae</taxon>
        <taxon>Lepraria</taxon>
    </lineage>
</organism>
<dbReference type="Gene3D" id="3.30.560.10">
    <property type="entry name" value="Glucose Oxidase, domain 3"/>
    <property type="match status" value="1"/>
</dbReference>
<dbReference type="PANTHER" id="PTHR11552:SF115">
    <property type="entry name" value="DEHYDROGENASE XPTC-RELATED"/>
    <property type="match status" value="1"/>
</dbReference>
<dbReference type="InterPro" id="IPR036188">
    <property type="entry name" value="FAD/NAD-bd_sf"/>
</dbReference>
<protein>
    <recommendedName>
        <fullName evidence="3">Glucose-methanol-choline oxidoreductase N-terminal domain-containing protein</fullName>
    </recommendedName>
</protein>
<dbReference type="PANTHER" id="PTHR11552">
    <property type="entry name" value="GLUCOSE-METHANOL-CHOLINE GMC OXIDOREDUCTASE"/>
    <property type="match status" value="1"/>
</dbReference>
<dbReference type="SUPFAM" id="SSF51905">
    <property type="entry name" value="FAD/NAD(P)-binding domain"/>
    <property type="match status" value="1"/>
</dbReference>
<dbReference type="GO" id="GO:0016614">
    <property type="term" value="F:oxidoreductase activity, acting on CH-OH group of donors"/>
    <property type="evidence" value="ECO:0007669"/>
    <property type="project" value="InterPro"/>
</dbReference>
<dbReference type="PROSITE" id="PS00624">
    <property type="entry name" value="GMC_OXRED_2"/>
    <property type="match status" value="1"/>
</dbReference>
<comment type="caution">
    <text evidence="4">The sequence shown here is derived from an EMBL/GenBank/DDBJ whole genome shotgun (WGS) entry which is preliminary data.</text>
</comment>
<reference evidence="4" key="1">
    <citation type="submission" date="2022-11" db="EMBL/GenBank/DDBJ databases">
        <title>Chromosomal genome sequence assembly and mating type (MAT) locus characterization of the leprose asexual lichenized fungus Lepraria neglecta (Nyl.) Erichsen.</title>
        <authorList>
            <person name="Allen J.L."/>
            <person name="Pfeffer B."/>
        </authorList>
    </citation>
    <scope>NUCLEOTIDE SEQUENCE</scope>
    <source>
        <strain evidence="4">Allen 5258</strain>
    </source>
</reference>
<proteinExistence type="inferred from homology"/>
<keyword evidence="5" id="KW-1185">Reference proteome</keyword>
<dbReference type="InterPro" id="IPR000172">
    <property type="entry name" value="GMC_OxRdtase_N"/>
</dbReference>
<dbReference type="GO" id="GO:0050660">
    <property type="term" value="F:flavin adenine dinucleotide binding"/>
    <property type="evidence" value="ECO:0007669"/>
    <property type="project" value="InterPro"/>
</dbReference>
<name>A0AAE0DHJ8_9LECA</name>
<evidence type="ECO:0000313" key="4">
    <source>
        <dbReference type="EMBL" id="KAK3169824.1"/>
    </source>
</evidence>
<feature type="region of interest" description="Disordered" evidence="2">
    <location>
        <begin position="235"/>
        <end position="264"/>
    </location>
</feature>
<evidence type="ECO:0000313" key="5">
    <source>
        <dbReference type="Proteomes" id="UP001276659"/>
    </source>
</evidence>
<feature type="compositionally biased region" description="Polar residues" evidence="2">
    <location>
        <begin position="251"/>
        <end position="264"/>
    </location>
</feature>
<dbReference type="EMBL" id="JASNWA010000009">
    <property type="protein sequence ID" value="KAK3169824.1"/>
    <property type="molecule type" value="Genomic_DNA"/>
</dbReference>
<accession>A0AAE0DHJ8</accession>
<comment type="similarity">
    <text evidence="1">Belongs to the GMC oxidoreductase family.</text>
</comment>
<evidence type="ECO:0000256" key="2">
    <source>
        <dbReference type="SAM" id="MobiDB-lite"/>
    </source>
</evidence>
<dbReference type="AlphaFoldDB" id="A0AAE0DHJ8"/>
<dbReference type="Pfam" id="PF00732">
    <property type="entry name" value="GMC_oxred_N"/>
    <property type="match status" value="1"/>
</dbReference>
<evidence type="ECO:0000256" key="1">
    <source>
        <dbReference type="ARBA" id="ARBA00010790"/>
    </source>
</evidence>
<dbReference type="Proteomes" id="UP001276659">
    <property type="component" value="Unassembled WGS sequence"/>
</dbReference>
<dbReference type="Gene3D" id="3.50.50.60">
    <property type="entry name" value="FAD/NAD(P)-binding domain"/>
    <property type="match status" value="1"/>
</dbReference>
<evidence type="ECO:0000259" key="3">
    <source>
        <dbReference type="PROSITE" id="PS00624"/>
    </source>
</evidence>